<organism evidence="2 3">
    <name type="scientific">Noviherbaspirillum humi</name>
    <dbReference type="NCBI Taxonomy" id="1688639"/>
    <lineage>
        <taxon>Bacteria</taxon>
        <taxon>Pseudomonadati</taxon>
        <taxon>Pseudomonadota</taxon>
        <taxon>Betaproteobacteria</taxon>
        <taxon>Burkholderiales</taxon>
        <taxon>Oxalobacteraceae</taxon>
        <taxon>Noviherbaspirillum</taxon>
    </lineage>
</organism>
<dbReference type="InterPro" id="IPR004590">
    <property type="entry name" value="ssDNA_annealing_RecT"/>
</dbReference>
<gene>
    <name evidence="2" type="ORF">SAMN06265795_12624</name>
</gene>
<protein>
    <submittedName>
        <fullName evidence="2">Recombination protein RecT</fullName>
    </submittedName>
</protein>
<feature type="region of interest" description="Disordered" evidence="1">
    <location>
        <begin position="290"/>
        <end position="315"/>
    </location>
</feature>
<name>A0A239LT64_9BURK</name>
<dbReference type="Pfam" id="PF03837">
    <property type="entry name" value="RecT"/>
    <property type="match status" value="1"/>
</dbReference>
<accession>A0A239LT64</accession>
<evidence type="ECO:0000256" key="1">
    <source>
        <dbReference type="SAM" id="MobiDB-lite"/>
    </source>
</evidence>
<dbReference type="EMBL" id="FZOT01000026">
    <property type="protein sequence ID" value="SNT33460.1"/>
    <property type="molecule type" value="Genomic_DNA"/>
</dbReference>
<evidence type="ECO:0000313" key="2">
    <source>
        <dbReference type="EMBL" id="SNT33460.1"/>
    </source>
</evidence>
<keyword evidence="3" id="KW-1185">Reference proteome</keyword>
<dbReference type="GO" id="GO:0003677">
    <property type="term" value="F:DNA binding"/>
    <property type="evidence" value="ECO:0007669"/>
    <property type="project" value="InterPro"/>
</dbReference>
<dbReference type="InterPro" id="IPR018330">
    <property type="entry name" value="RecT_fam"/>
</dbReference>
<dbReference type="GO" id="GO:0006259">
    <property type="term" value="P:DNA metabolic process"/>
    <property type="evidence" value="ECO:0007669"/>
    <property type="project" value="InterPro"/>
</dbReference>
<evidence type="ECO:0000313" key="3">
    <source>
        <dbReference type="Proteomes" id="UP000198284"/>
    </source>
</evidence>
<dbReference type="NCBIfam" id="TIGR00616">
    <property type="entry name" value="rect"/>
    <property type="match status" value="1"/>
</dbReference>
<sequence>MSNAIAIITGAIKETRDDFTAVLADRSISFEREAGFAIQVLQNSEFALKVAMGDKQSVMNAVKNIAAIGISLNPARKQAYLVPRGGKICLDISYIGLIDIAIASGSIMWAQAELVRENDAFTLNGYDQPPTHVFNPFGKDRGEIVGTYVVAKLHNGDHLTTTMSIDEVHSIRNRSESFKKGNGPWKTDEGEMIKKTVIKRAYKLWPKTDRLDHAMNHLNTENGEGLAPDAAQQPDHVDVAPLIAEALTTTTDADALAFWKANNGRLAKQPQDHAKLKRAISDHRANLRAKAEADEARTVEMPAAPAKTAATSVDDEFVQQMDNAAPSYIPE</sequence>
<dbReference type="AlphaFoldDB" id="A0A239LT64"/>
<proteinExistence type="predicted"/>
<dbReference type="Proteomes" id="UP000198284">
    <property type="component" value="Unassembled WGS sequence"/>
</dbReference>
<dbReference type="RefSeq" id="WP_245845193.1">
    <property type="nucleotide sequence ID" value="NZ_FZOT01000026.1"/>
</dbReference>
<reference evidence="2 3" key="1">
    <citation type="submission" date="2017-06" db="EMBL/GenBank/DDBJ databases">
        <authorList>
            <person name="Kim H.J."/>
            <person name="Triplett B.A."/>
        </authorList>
    </citation>
    <scope>NUCLEOTIDE SEQUENCE [LARGE SCALE GENOMIC DNA]</scope>
    <source>
        <strain evidence="2 3">U15</strain>
    </source>
</reference>